<feature type="domain" description="C2H2-type" evidence="11">
    <location>
        <begin position="449"/>
        <end position="477"/>
    </location>
</feature>
<evidence type="ECO:0000256" key="10">
    <source>
        <dbReference type="SAM" id="MobiDB-lite"/>
    </source>
</evidence>
<dbReference type="Pfam" id="PF00096">
    <property type="entry name" value="zf-C2H2"/>
    <property type="match status" value="7"/>
</dbReference>
<keyword evidence="6" id="KW-0805">Transcription regulation</keyword>
<dbReference type="FunFam" id="3.30.160.60:FF:000706">
    <property type="entry name" value="Zinc finger protein"/>
    <property type="match status" value="1"/>
</dbReference>
<dbReference type="FunFam" id="3.30.160.60:FF:000446">
    <property type="entry name" value="Zinc finger protein"/>
    <property type="match status" value="1"/>
</dbReference>
<dbReference type="FunFam" id="3.30.160.60:FF:000100">
    <property type="entry name" value="Zinc finger 45-like"/>
    <property type="match status" value="1"/>
</dbReference>
<feature type="domain" description="C2H2-type" evidence="11">
    <location>
        <begin position="421"/>
        <end position="448"/>
    </location>
</feature>
<evidence type="ECO:0000256" key="9">
    <source>
        <dbReference type="PROSITE-ProRule" id="PRU00042"/>
    </source>
</evidence>
<evidence type="ECO:0000256" key="8">
    <source>
        <dbReference type="ARBA" id="ARBA00023163"/>
    </source>
</evidence>
<dbReference type="PROSITE" id="PS50157">
    <property type="entry name" value="ZINC_FINGER_C2H2_2"/>
    <property type="match status" value="16"/>
</dbReference>
<keyword evidence="4 9" id="KW-0863">Zinc-finger</keyword>
<feature type="domain" description="C2H2-type" evidence="11">
    <location>
        <begin position="648"/>
        <end position="675"/>
    </location>
</feature>
<dbReference type="OrthoDB" id="8300205at2759"/>
<evidence type="ECO:0000256" key="5">
    <source>
        <dbReference type="ARBA" id="ARBA00022833"/>
    </source>
</evidence>
<feature type="domain" description="C2H2-type" evidence="11">
    <location>
        <begin position="675"/>
        <end position="702"/>
    </location>
</feature>
<feature type="domain" description="C2H2-type" evidence="11">
    <location>
        <begin position="858"/>
        <end position="888"/>
    </location>
</feature>
<feature type="domain" description="C2H2-type" evidence="11">
    <location>
        <begin position="278"/>
        <end position="306"/>
    </location>
</feature>
<comment type="caution">
    <text evidence="12">The sequence shown here is derived from an EMBL/GenBank/DDBJ whole genome shotgun (WGS) entry which is preliminary data.</text>
</comment>
<sequence>MKGMDSLNPLSFDRDGRTAASSEDHLGVVEILDGASEEESGLNLKSAMEDVMRLKLQCQFCSEVMIGIVKMNKHLKKAHRAKIRINCNLCGMIFKRNRELVKHLQEHGLRTLPGTSRRNKFSGEEKEKGEDIGSLLDSGELDRAYKSDDPPGLTDDGNREHAADPLVDNECEDWFNDYPYLSTELQGIPSPSSSPSEIAPASVIEDVGVAEVIPCCTKKAVLGNHDSEYGLAEAEKTDSVLQQQVYQFPCPNCDLIFKTHELASIHSTYHTLQINVKFRCSTCNKYFDNPTDYQRHASNGHKKKNSPAFQVKNISRRYPINSYTENSNENLFVENDTQIYNGKTYKGGISPKQLSVSSSLPANLVIHPPAHLPDHEVQIKIEPGECQGQSGDGISVPNMRKDTFTKQSALRNKPKPRRRCVACPVCKKLLRGKCDLAMHMVTHTKERNFKCPKCLKTFSAQSSALRHLKTFHDPKASEKNKFWCKQCSRSYLTALELQSHLRYHKRKGKYACNVCERKFNCSSHVTAHMRVHLTERPFKCSKCGKSFMQQCELTRHEKTHLRLTQASTLPSESSSFRNCKKSGPSNGKPFICLHCGKRYSHQRTLNIHLPTHTEFAGYICTRCGKELPSKDLLEIHLSQHPPKELGPCICEICGKSYASQYNLRAHMERNSTETFQCDVCGKMCKTKNDLKFHSYIHLPTKPFPCKFCDYRCSQPSLAQHHMLTSHFGPNGFRENDKNGKARTFICEVCSEGFSNAACLTQHQHYHDDKKTVKCKKPNCDQYFHTRYDLLYHVKVSHRKKYQCQDCDKVFAGKASLDMHRRYAHTGETPFGCTYCDKRFKSRGDLAYHIATHTGNYKFTCEVCGKKCITKGNMNVHMRTHMIHSCNKCGVPCASANALKKHRCSMTLKFEAETDLNSDSFCPKTFPVKAFSNPEEVVPAVSSVCINAPSTAVPTVFYSKWAHN</sequence>
<feature type="domain" description="C2H2-type" evidence="11">
    <location>
        <begin position="590"/>
        <end position="613"/>
    </location>
</feature>
<feature type="domain" description="C2H2-type" evidence="11">
    <location>
        <begin position="744"/>
        <end position="771"/>
    </location>
</feature>
<keyword evidence="2" id="KW-0479">Metal-binding</keyword>
<reference evidence="12" key="1">
    <citation type="submission" date="2021-06" db="EMBL/GenBank/DDBJ databases">
        <authorList>
            <person name="Hodson N. C."/>
            <person name="Mongue J. A."/>
            <person name="Jaron S. K."/>
        </authorList>
    </citation>
    <scope>NUCLEOTIDE SEQUENCE</scope>
</reference>
<gene>
    <name evidence="12" type="ORF">AFUS01_LOCUS45050</name>
</gene>
<keyword evidence="3" id="KW-0677">Repeat</keyword>
<feature type="compositionally biased region" description="Basic and acidic residues" evidence="10">
    <location>
        <begin position="140"/>
        <end position="149"/>
    </location>
</feature>
<feature type="domain" description="C2H2-type" evidence="11">
    <location>
        <begin position="801"/>
        <end position="829"/>
    </location>
</feature>
<evidence type="ECO:0000256" key="2">
    <source>
        <dbReference type="ARBA" id="ARBA00022723"/>
    </source>
</evidence>
<dbReference type="AlphaFoldDB" id="A0A8J2LNT7"/>
<evidence type="ECO:0000256" key="7">
    <source>
        <dbReference type="ARBA" id="ARBA00023125"/>
    </source>
</evidence>
<evidence type="ECO:0000256" key="1">
    <source>
        <dbReference type="ARBA" id="ARBA00006991"/>
    </source>
</evidence>
<protein>
    <recommendedName>
        <fullName evidence="11">C2H2-type domain-containing protein</fullName>
    </recommendedName>
</protein>
<feature type="domain" description="C2H2-type" evidence="11">
    <location>
        <begin position="510"/>
        <end position="537"/>
    </location>
</feature>
<keyword evidence="7" id="KW-0238">DNA-binding</keyword>
<comment type="similarity">
    <text evidence="1">Belongs to the krueppel C2H2-type zinc-finger protein family.</text>
</comment>
<organism evidence="12 13">
    <name type="scientific">Allacma fusca</name>
    <dbReference type="NCBI Taxonomy" id="39272"/>
    <lineage>
        <taxon>Eukaryota</taxon>
        <taxon>Metazoa</taxon>
        <taxon>Ecdysozoa</taxon>
        <taxon>Arthropoda</taxon>
        <taxon>Hexapoda</taxon>
        <taxon>Collembola</taxon>
        <taxon>Symphypleona</taxon>
        <taxon>Sminthuridae</taxon>
        <taxon>Allacma</taxon>
    </lineage>
</organism>
<evidence type="ECO:0000256" key="6">
    <source>
        <dbReference type="ARBA" id="ARBA00023015"/>
    </source>
</evidence>
<feature type="domain" description="C2H2-type" evidence="11">
    <location>
        <begin position="830"/>
        <end position="857"/>
    </location>
</feature>
<feature type="region of interest" description="Disordered" evidence="10">
    <location>
        <begin position="111"/>
        <end position="163"/>
    </location>
</feature>
<accession>A0A8J2LNT7</accession>
<dbReference type="FunFam" id="3.30.160.60:FF:002737">
    <property type="entry name" value="AGAP008430-PA"/>
    <property type="match status" value="1"/>
</dbReference>
<dbReference type="Proteomes" id="UP000708208">
    <property type="component" value="Unassembled WGS sequence"/>
</dbReference>
<evidence type="ECO:0000313" key="13">
    <source>
        <dbReference type="Proteomes" id="UP000708208"/>
    </source>
</evidence>
<dbReference type="GO" id="GO:0008270">
    <property type="term" value="F:zinc ion binding"/>
    <property type="evidence" value="ECO:0007669"/>
    <property type="project" value="UniProtKB-KW"/>
</dbReference>
<feature type="domain" description="C2H2-type" evidence="11">
    <location>
        <begin position="772"/>
        <end position="802"/>
    </location>
</feature>
<feature type="compositionally biased region" description="Basic and acidic residues" evidence="10">
    <location>
        <begin position="121"/>
        <end position="131"/>
    </location>
</feature>
<evidence type="ECO:0000313" key="12">
    <source>
        <dbReference type="EMBL" id="CAG7835714.1"/>
    </source>
</evidence>
<dbReference type="EMBL" id="CAJVCH010570735">
    <property type="protein sequence ID" value="CAG7835714.1"/>
    <property type="molecule type" value="Genomic_DNA"/>
</dbReference>
<feature type="domain" description="C2H2-type" evidence="11">
    <location>
        <begin position="85"/>
        <end position="107"/>
    </location>
</feature>
<dbReference type="SMART" id="SM00355">
    <property type="entry name" value="ZnF_C2H2"/>
    <property type="match status" value="20"/>
</dbReference>
<keyword evidence="5" id="KW-0862">Zinc</keyword>
<dbReference type="PANTHER" id="PTHR24379:SF121">
    <property type="entry name" value="C2H2-TYPE DOMAIN-CONTAINING PROTEIN"/>
    <property type="match status" value="1"/>
</dbReference>
<dbReference type="PANTHER" id="PTHR24379">
    <property type="entry name" value="KRAB AND ZINC FINGER DOMAIN-CONTAINING"/>
    <property type="match status" value="1"/>
</dbReference>
<feature type="domain" description="C2H2-type" evidence="11">
    <location>
        <begin position="538"/>
        <end position="560"/>
    </location>
</feature>
<keyword evidence="8" id="KW-0804">Transcription</keyword>
<dbReference type="Pfam" id="PF12874">
    <property type="entry name" value="zf-met"/>
    <property type="match status" value="1"/>
</dbReference>
<dbReference type="GO" id="GO:0005634">
    <property type="term" value="C:nucleus"/>
    <property type="evidence" value="ECO:0007669"/>
    <property type="project" value="UniProtKB-ARBA"/>
</dbReference>
<keyword evidence="13" id="KW-1185">Reference proteome</keyword>
<dbReference type="GO" id="GO:0003677">
    <property type="term" value="F:DNA binding"/>
    <property type="evidence" value="ECO:0007669"/>
    <property type="project" value="UniProtKB-KW"/>
</dbReference>
<dbReference type="InterPro" id="IPR013087">
    <property type="entry name" value="Znf_C2H2_type"/>
</dbReference>
<dbReference type="PROSITE" id="PS00028">
    <property type="entry name" value="ZINC_FINGER_C2H2_1"/>
    <property type="match status" value="15"/>
</dbReference>
<evidence type="ECO:0000256" key="3">
    <source>
        <dbReference type="ARBA" id="ARBA00022737"/>
    </source>
</evidence>
<feature type="domain" description="C2H2-type" evidence="11">
    <location>
        <begin position="618"/>
        <end position="645"/>
    </location>
</feature>
<feature type="domain" description="C2H2-type" evidence="11">
    <location>
        <begin position="482"/>
        <end position="509"/>
    </location>
</feature>
<evidence type="ECO:0000259" key="11">
    <source>
        <dbReference type="PROSITE" id="PS50157"/>
    </source>
</evidence>
<name>A0A8J2LNT7_9HEXA</name>
<evidence type="ECO:0000256" key="4">
    <source>
        <dbReference type="ARBA" id="ARBA00022771"/>
    </source>
</evidence>
<proteinExistence type="inferred from homology"/>